<keyword evidence="2" id="KW-1185">Reference proteome</keyword>
<comment type="caution">
    <text evidence="1">The sequence shown here is derived from an EMBL/GenBank/DDBJ whole genome shotgun (WGS) entry which is preliminary data.</text>
</comment>
<dbReference type="EMBL" id="MPDP01000301">
    <property type="protein sequence ID" value="KAK1451103.1"/>
    <property type="molecule type" value="Genomic_DNA"/>
</dbReference>
<protein>
    <submittedName>
        <fullName evidence="1">Uncharacterized protein</fullName>
    </submittedName>
</protein>
<name>A0AAI9U3S0_9PEZI</name>
<evidence type="ECO:0000313" key="2">
    <source>
        <dbReference type="Proteomes" id="UP001239213"/>
    </source>
</evidence>
<gene>
    <name evidence="1" type="ORF">CCUS01_11282</name>
</gene>
<feature type="non-terminal residue" evidence="1">
    <location>
        <position position="1"/>
    </location>
</feature>
<accession>A0AAI9U3S0</accession>
<proteinExistence type="predicted"/>
<dbReference type="Proteomes" id="UP001239213">
    <property type="component" value="Unassembled WGS sequence"/>
</dbReference>
<reference evidence="1" key="1">
    <citation type="submission" date="2016-11" db="EMBL/GenBank/DDBJ databases">
        <title>The genome sequence of Colletotrichum cuscutae.</title>
        <authorList>
            <person name="Baroncelli R."/>
        </authorList>
    </citation>
    <scope>NUCLEOTIDE SEQUENCE</scope>
    <source>
        <strain evidence="1">IMI 304802</strain>
    </source>
</reference>
<sequence>KSKDSKLVVITPSLVPGSLRIGRSREEILNNLKKDSILYTS</sequence>
<organism evidence="1 2">
    <name type="scientific">Colletotrichum cuscutae</name>
    <dbReference type="NCBI Taxonomy" id="1209917"/>
    <lineage>
        <taxon>Eukaryota</taxon>
        <taxon>Fungi</taxon>
        <taxon>Dikarya</taxon>
        <taxon>Ascomycota</taxon>
        <taxon>Pezizomycotina</taxon>
        <taxon>Sordariomycetes</taxon>
        <taxon>Hypocreomycetidae</taxon>
        <taxon>Glomerellales</taxon>
        <taxon>Glomerellaceae</taxon>
        <taxon>Colletotrichum</taxon>
        <taxon>Colletotrichum acutatum species complex</taxon>
    </lineage>
</organism>
<dbReference type="AlphaFoldDB" id="A0AAI9U3S0"/>
<evidence type="ECO:0000313" key="1">
    <source>
        <dbReference type="EMBL" id="KAK1451103.1"/>
    </source>
</evidence>